<feature type="transmembrane region" description="Helical" evidence="7">
    <location>
        <begin position="12"/>
        <end position="33"/>
    </location>
</feature>
<keyword evidence="10" id="KW-1185">Reference proteome</keyword>
<dbReference type="PANTHER" id="PTHR15415:SF7">
    <property type="entry name" value="MICOS COMPLEX SUBUNIT MIC60"/>
    <property type="match status" value="1"/>
</dbReference>
<keyword evidence="3 7" id="KW-0999">Mitochondrion inner membrane</keyword>
<accession>A0ABD2IJE8</accession>
<comment type="similarity">
    <text evidence="1 7">Belongs to the MICOS complex subunit Mic60 family.</text>
</comment>
<protein>
    <recommendedName>
        <fullName evidence="7">MICOS complex subunit MIC60</fullName>
    </recommendedName>
    <alternativeName>
        <fullName evidence="7">Mitofilin</fullName>
    </alternativeName>
</protein>
<reference evidence="9 10" key="1">
    <citation type="submission" date="2024-10" db="EMBL/GenBank/DDBJ databases">
        <authorList>
            <person name="Kim D."/>
        </authorList>
    </citation>
    <scope>NUCLEOTIDE SEQUENCE [LARGE SCALE GENOMIC DNA]</scope>
    <source>
        <strain evidence="9">BH-2024</strain>
    </source>
</reference>
<keyword evidence="4 7" id="KW-1133">Transmembrane helix</keyword>
<evidence type="ECO:0000313" key="10">
    <source>
        <dbReference type="Proteomes" id="UP001620626"/>
    </source>
</evidence>
<keyword evidence="6 7" id="KW-0472">Membrane</keyword>
<evidence type="ECO:0000256" key="2">
    <source>
        <dbReference type="ARBA" id="ARBA00022692"/>
    </source>
</evidence>
<evidence type="ECO:0000313" key="9">
    <source>
        <dbReference type="EMBL" id="KAL3073413.1"/>
    </source>
</evidence>
<dbReference type="Proteomes" id="UP001620626">
    <property type="component" value="Unassembled WGS sequence"/>
</dbReference>
<organism evidence="9 10">
    <name type="scientific">Heterodera trifolii</name>
    <dbReference type="NCBI Taxonomy" id="157864"/>
    <lineage>
        <taxon>Eukaryota</taxon>
        <taxon>Metazoa</taxon>
        <taxon>Ecdysozoa</taxon>
        <taxon>Nematoda</taxon>
        <taxon>Chromadorea</taxon>
        <taxon>Rhabditida</taxon>
        <taxon>Tylenchina</taxon>
        <taxon>Tylenchomorpha</taxon>
        <taxon>Tylenchoidea</taxon>
        <taxon>Heteroderidae</taxon>
        <taxon>Heteroderinae</taxon>
        <taxon>Heterodera</taxon>
    </lineage>
</organism>
<feature type="compositionally biased region" description="Polar residues" evidence="8">
    <location>
        <begin position="129"/>
        <end position="138"/>
    </location>
</feature>
<dbReference type="AlphaFoldDB" id="A0ABD2IJE8"/>
<evidence type="ECO:0000256" key="5">
    <source>
        <dbReference type="ARBA" id="ARBA00023128"/>
    </source>
</evidence>
<evidence type="ECO:0000256" key="6">
    <source>
        <dbReference type="ARBA" id="ARBA00023136"/>
    </source>
</evidence>
<sequence length="427" mass="48673">MSHPLWRRVTRIGSVFVLAGATGGAAYVGTHYVRHGILPELPQWTQQFVDRMPKNARSPNESASKQMDKRHRKSEFANVQRIAELEKQLAKQKGMEKQKIAQAVEEQRKLDESLSKMALEIERRRNREMTTTGATQTDHPVDSTHNESDEAKLDAQLKRAALAHAEHLEQVIRTQKQIHDMETQQIVQDAIAIERDKFGKQIENGLVKLTAIEKMLKGRATKDLENRRAKLYWTICHSLLTDALANGGTAQSQKTTHYKTQLLKQIAVLKKLTENDDAFAQSVCAHFPPDDAIGRGVPTEQGLVKRFDGVYKLARCTAQIGDEGGTLWRYITSWLQSLFTFELPYAYSANDRLDLNRYEPYELLARCRHFVQQRDLLNAVRVANLIRGQSAHIFSDWLKDAKFHLEVRLLVELLLAHSQASGIRTSY</sequence>
<dbReference type="InterPro" id="IPR019133">
    <property type="entry name" value="MIC60"/>
</dbReference>
<evidence type="ECO:0000256" key="4">
    <source>
        <dbReference type="ARBA" id="ARBA00022989"/>
    </source>
</evidence>
<comment type="subcellular location">
    <subcellularLocation>
        <location evidence="7">Mitochondrion inner membrane</location>
        <topology evidence="7">Single-pass membrane protein</topology>
    </subcellularLocation>
</comment>
<comment type="subunit">
    <text evidence="7">Component of the mitochondrial contact site and cristae organizing system (MICOS) complex.</text>
</comment>
<evidence type="ECO:0000256" key="3">
    <source>
        <dbReference type="ARBA" id="ARBA00022792"/>
    </source>
</evidence>
<dbReference type="PANTHER" id="PTHR15415">
    <property type="entry name" value="MITOFILIN"/>
    <property type="match status" value="1"/>
</dbReference>
<proteinExistence type="inferred from homology"/>
<evidence type="ECO:0000256" key="8">
    <source>
        <dbReference type="SAM" id="MobiDB-lite"/>
    </source>
</evidence>
<dbReference type="GO" id="GO:0005743">
    <property type="term" value="C:mitochondrial inner membrane"/>
    <property type="evidence" value="ECO:0007669"/>
    <property type="project" value="UniProtKB-SubCell"/>
</dbReference>
<feature type="compositionally biased region" description="Basic and acidic residues" evidence="8">
    <location>
        <begin position="139"/>
        <end position="150"/>
    </location>
</feature>
<dbReference type="EMBL" id="JBICBT010001317">
    <property type="protein sequence ID" value="KAL3073413.1"/>
    <property type="molecule type" value="Genomic_DNA"/>
</dbReference>
<evidence type="ECO:0000256" key="1">
    <source>
        <dbReference type="ARBA" id="ARBA00010877"/>
    </source>
</evidence>
<feature type="region of interest" description="Disordered" evidence="8">
    <location>
        <begin position="53"/>
        <end position="73"/>
    </location>
</feature>
<feature type="region of interest" description="Disordered" evidence="8">
    <location>
        <begin position="128"/>
        <end position="150"/>
    </location>
</feature>
<keyword evidence="2 7" id="KW-0812">Transmembrane</keyword>
<gene>
    <name evidence="9" type="ORF">niasHT_038551</name>
</gene>
<evidence type="ECO:0000256" key="7">
    <source>
        <dbReference type="RuleBase" id="RU363000"/>
    </source>
</evidence>
<comment type="function">
    <text evidence="7">Component of the MICOS complex, a large protein complex of the mitochondrial inner membrane that plays crucial roles in the maintenance of crista junctions, inner membrane architecture, and formation of contact sites to the outer membrane.</text>
</comment>
<dbReference type="Pfam" id="PF09731">
    <property type="entry name" value="Mitofilin"/>
    <property type="match status" value="1"/>
</dbReference>
<keyword evidence="5 7" id="KW-0496">Mitochondrion</keyword>
<comment type="caution">
    <text evidence="9">The sequence shown here is derived from an EMBL/GenBank/DDBJ whole genome shotgun (WGS) entry which is preliminary data.</text>
</comment>
<name>A0ABD2IJE8_9BILA</name>